<gene>
    <name evidence="1" type="ORF">S01H1_07491</name>
</gene>
<dbReference type="AlphaFoldDB" id="X0RZW2"/>
<feature type="non-terminal residue" evidence="1">
    <location>
        <position position="1"/>
    </location>
</feature>
<evidence type="ECO:0000313" key="1">
    <source>
        <dbReference type="EMBL" id="GAF69272.1"/>
    </source>
</evidence>
<organism evidence="1">
    <name type="scientific">marine sediment metagenome</name>
    <dbReference type="NCBI Taxonomy" id="412755"/>
    <lineage>
        <taxon>unclassified sequences</taxon>
        <taxon>metagenomes</taxon>
        <taxon>ecological metagenomes</taxon>
    </lineage>
</organism>
<accession>X0RZW2</accession>
<comment type="caution">
    <text evidence="1">The sequence shown here is derived from an EMBL/GenBank/DDBJ whole genome shotgun (WGS) entry which is preliminary data.</text>
</comment>
<protein>
    <submittedName>
        <fullName evidence="1">Uncharacterized protein</fullName>
    </submittedName>
</protein>
<sequence>AADTKALTESFFSQLGPNSNFGSQFAQTVTVKCKDAHL</sequence>
<dbReference type="EMBL" id="BARS01003860">
    <property type="protein sequence ID" value="GAF69272.1"/>
    <property type="molecule type" value="Genomic_DNA"/>
</dbReference>
<reference evidence="1" key="1">
    <citation type="journal article" date="2014" name="Front. Microbiol.">
        <title>High frequency of phylogenetically diverse reductive dehalogenase-homologous genes in deep subseafloor sedimentary metagenomes.</title>
        <authorList>
            <person name="Kawai M."/>
            <person name="Futagami T."/>
            <person name="Toyoda A."/>
            <person name="Takaki Y."/>
            <person name="Nishi S."/>
            <person name="Hori S."/>
            <person name="Arai W."/>
            <person name="Tsubouchi T."/>
            <person name="Morono Y."/>
            <person name="Uchiyama I."/>
            <person name="Ito T."/>
            <person name="Fujiyama A."/>
            <person name="Inagaki F."/>
            <person name="Takami H."/>
        </authorList>
    </citation>
    <scope>NUCLEOTIDE SEQUENCE</scope>
    <source>
        <strain evidence="1">Expedition CK06-06</strain>
    </source>
</reference>
<name>X0RZW2_9ZZZZ</name>
<proteinExistence type="predicted"/>